<dbReference type="InterPro" id="IPR001633">
    <property type="entry name" value="EAL_dom"/>
</dbReference>
<keyword evidence="7" id="KW-1185">Reference proteome</keyword>
<dbReference type="InterPro" id="IPR043128">
    <property type="entry name" value="Rev_trsase/Diguanyl_cyclase"/>
</dbReference>
<dbReference type="PANTHER" id="PTHR44757">
    <property type="entry name" value="DIGUANYLATE CYCLASE DGCP"/>
    <property type="match status" value="1"/>
</dbReference>
<feature type="domain" description="PAC" evidence="3">
    <location>
        <begin position="266"/>
        <end position="316"/>
    </location>
</feature>
<dbReference type="Proteomes" id="UP000838308">
    <property type="component" value="Unassembled WGS sequence"/>
</dbReference>
<dbReference type="PANTHER" id="PTHR44757:SF2">
    <property type="entry name" value="BIOFILM ARCHITECTURE MAINTENANCE PROTEIN MBAA"/>
    <property type="match status" value="1"/>
</dbReference>
<organism evidence="6 7">
    <name type="scientific">Neobacillus rhizosphaerae</name>
    <dbReference type="NCBI Taxonomy" id="2880965"/>
    <lineage>
        <taxon>Bacteria</taxon>
        <taxon>Bacillati</taxon>
        <taxon>Bacillota</taxon>
        <taxon>Bacilli</taxon>
        <taxon>Bacillales</taxon>
        <taxon>Bacillaceae</taxon>
        <taxon>Neobacillus</taxon>
    </lineage>
</organism>
<proteinExistence type="predicted"/>
<dbReference type="InterPro" id="IPR000160">
    <property type="entry name" value="GGDEF_dom"/>
</dbReference>
<gene>
    <name evidence="6" type="ORF">BACCIP111895_04092</name>
</gene>
<sequence>MGTTKIINSKLTWILIFSLIIFTELLDVVITNFFPDLKLLKYASIIVLIGILPFFISTINVIMKMDEELQVNKLKLKNIFDTLDVAIWSHDLKSDTLLITPGIEKLYGYSYIDFYKDLELWKKVIYPDDLHVLSNREKKLAAGETVTSEYRIIRPDGEVRWIQDRGFPMLDKNGKFVDFNSVLFDITDRKESEDRYRSLVEMSPDIIAVIGSKKVEYMNEAGWRLVGASSPDEVIGESALKFASSHIIKTIRKKVGRIDRGELERVRVEFQVKRLDGEPIDVEMTTTPILYEGRLAVQVVGRDITERKKAEKTIQHMAFYDTLTGLPNRNRFRHYLNTVLSNHEDKILAVLFLDLDRFKIINDTKGHTVGDFILQKVAHRLEMAVQNEGFISRQGGDEFIILLEDIDKEKVTEVARRILNEFSHSLEVNNQEFYVTPSIGISMYPTDGTDEETLIKNADTAMYLAKERGNNFCFYSSNLNGISIRKMELENGLRKALEQGQLMLYYQPQVSILTREIVGIEALIRWHHPEHGFIAPSEFIPLVEETGLIVPIGKWVVTEACKQRKAWENAGYRDFPIAVNVSVRQFEDEQFIEYILEVLDETGLAANQLELEITESIMQNPENSMIILNQLKDLGVLLSIDDFGTGYSSLSYLKHLPIDKIKIDKSFVDDILYDANQGVMVKTIIDMGLNLNFTVIAEGIETDEQLSFLKKNGCRIGQGYLFSKPIPTEQMDEFLLYTNRKSGIPI</sequence>
<dbReference type="PROSITE" id="PS50883">
    <property type="entry name" value="EAL"/>
    <property type="match status" value="1"/>
</dbReference>
<dbReference type="InterPro" id="IPR001610">
    <property type="entry name" value="PAC"/>
</dbReference>
<evidence type="ECO:0000313" key="6">
    <source>
        <dbReference type="EMBL" id="CAH2716904.1"/>
    </source>
</evidence>
<protein>
    <recommendedName>
        <fullName evidence="8">GGDEF domain-containing protein</fullName>
    </recommendedName>
</protein>
<dbReference type="SMART" id="SM00267">
    <property type="entry name" value="GGDEF"/>
    <property type="match status" value="1"/>
</dbReference>
<feature type="transmembrane region" description="Helical" evidence="1">
    <location>
        <begin position="12"/>
        <end position="34"/>
    </location>
</feature>
<dbReference type="SMART" id="SM00086">
    <property type="entry name" value="PAC"/>
    <property type="match status" value="2"/>
</dbReference>
<feature type="domain" description="GGDEF" evidence="5">
    <location>
        <begin position="346"/>
        <end position="478"/>
    </location>
</feature>
<dbReference type="RefSeq" id="WP_248737141.1">
    <property type="nucleotide sequence ID" value="NZ_CALBWS010000035.1"/>
</dbReference>
<reference evidence="6" key="1">
    <citation type="submission" date="2022-04" db="EMBL/GenBank/DDBJ databases">
        <authorList>
            <person name="Criscuolo A."/>
        </authorList>
    </citation>
    <scope>NUCLEOTIDE SEQUENCE</scope>
    <source>
        <strain evidence="6">CIP111895</strain>
    </source>
</reference>
<dbReference type="InterPro" id="IPR035965">
    <property type="entry name" value="PAS-like_dom_sf"/>
</dbReference>
<dbReference type="InterPro" id="IPR029787">
    <property type="entry name" value="Nucleotide_cyclase"/>
</dbReference>
<dbReference type="SUPFAM" id="SSF141868">
    <property type="entry name" value="EAL domain-like"/>
    <property type="match status" value="1"/>
</dbReference>
<dbReference type="Pfam" id="PF00990">
    <property type="entry name" value="GGDEF"/>
    <property type="match status" value="1"/>
</dbReference>
<dbReference type="Pfam" id="PF13426">
    <property type="entry name" value="PAS_9"/>
    <property type="match status" value="1"/>
</dbReference>
<keyword evidence="1" id="KW-0472">Membrane</keyword>
<keyword evidence="1" id="KW-0812">Transmembrane</keyword>
<dbReference type="SUPFAM" id="SSF55073">
    <property type="entry name" value="Nucleotide cyclase"/>
    <property type="match status" value="1"/>
</dbReference>
<accession>A0ABM9EW36</accession>
<evidence type="ECO:0000259" key="5">
    <source>
        <dbReference type="PROSITE" id="PS50887"/>
    </source>
</evidence>
<dbReference type="SUPFAM" id="SSF55785">
    <property type="entry name" value="PYP-like sensor domain (PAS domain)"/>
    <property type="match status" value="2"/>
</dbReference>
<dbReference type="EMBL" id="CALBWS010000035">
    <property type="protein sequence ID" value="CAH2716904.1"/>
    <property type="molecule type" value="Genomic_DNA"/>
</dbReference>
<dbReference type="Pfam" id="PF00563">
    <property type="entry name" value="EAL"/>
    <property type="match status" value="1"/>
</dbReference>
<dbReference type="InterPro" id="IPR013655">
    <property type="entry name" value="PAS_fold_3"/>
</dbReference>
<dbReference type="InterPro" id="IPR035919">
    <property type="entry name" value="EAL_sf"/>
</dbReference>
<dbReference type="NCBIfam" id="TIGR00229">
    <property type="entry name" value="sensory_box"/>
    <property type="match status" value="2"/>
</dbReference>
<dbReference type="CDD" id="cd01948">
    <property type="entry name" value="EAL"/>
    <property type="match status" value="1"/>
</dbReference>
<evidence type="ECO:0000259" key="3">
    <source>
        <dbReference type="PROSITE" id="PS50113"/>
    </source>
</evidence>
<feature type="domain" description="PAC" evidence="3">
    <location>
        <begin position="146"/>
        <end position="198"/>
    </location>
</feature>
<dbReference type="InterPro" id="IPR052155">
    <property type="entry name" value="Biofilm_reg_signaling"/>
</dbReference>
<dbReference type="SMART" id="SM00091">
    <property type="entry name" value="PAS"/>
    <property type="match status" value="2"/>
</dbReference>
<evidence type="ECO:0008006" key="8">
    <source>
        <dbReference type="Google" id="ProtNLM"/>
    </source>
</evidence>
<feature type="domain" description="PAS" evidence="2">
    <location>
        <begin position="72"/>
        <end position="144"/>
    </location>
</feature>
<dbReference type="CDD" id="cd00130">
    <property type="entry name" value="PAS"/>
    <property type="match status" value="1"/>
</dbReference>
<evidence type="ECO:0000259" key="2">
    <source>
        <dbReference type="PROSITE" id="PS50112"/>
    </source>
</evidence>
<feature type="transmembrane region" description="Helical" evidence="1">
    <location>
        <begin position="40"/>
        <end position="63"/>
    </location>
</feature>
<dbReference type="Gene3D" id="3.20.20.450">
    <property type="entry name" value="EAL domain"/>
    <property type="match status" value="1"/>
</dbReference>
<dbReference type="InterPro" id="IPR000700">
    <property type="entry name" value="PAS-assoc_C"/>
</dbReference>
<dbReference type="NCBIfam" id="TIGR00254">
    <property type="entry name" value="GGDEF"/>
    <property type="match status" value="1"/>
</dbReference>
<evidence type="ECO:0000259" key="4">
    <source>
        <dbReference type="PROSITE" id="PS50883"/>
    </source>
</evidence>
<dbReference type="Gene3D" id="3.30.450.20">
    <property type="entry name" value="PAS domain"/>
    <property type="match status" value="2"/>
</dbReference>
<dbReference type="CDD" id="cd01949">
    <property type="entry name" value="GGDEF"/>
    <property type="match status" value="1"/>
</dbReference>
<comment type="caution">
    <text evidence="6">The sequence shown here is derived from an EMBL/GenBank/DDBJ whole genome shotgun (WGS) entry which is preliminary data.</text>
</comment>
<evidence type="ECO:0000313" key="7">
    <source>
        <dbReference type="Proteomes" id="UP000838308"/>
    </source>
</evidence>
<name>A0ABM9EW36_9BACI</name>
<dbReference type="PROSITE" id="PS50113">
    <property type="entry name" value="PAC"/>
    <property type="match status" value="2"/>
</dbReference>
<evidence type="ECO:0000256" key="1">
    <source>
        <dbReference type="SAM" id="Phobius"/>
    </source>
</evidence>
<feature type="domain" description="EAL" evidence="4">
    <location>
        <begin position="486"/>
        <end position="739"/>
    </location>
</feature>
<keyword evidence="1" id="KW-1133">Transmembrane helix</keyword>
<dbReference type="PROSITE" id="PS50112">
    <property type="entry name" value="PAS"/>
    <property type="match status" value="1"/>
</dbReference>
<dbReference type="PROSITE" id="PS50887">
    <property type="entry name" value="GGDEF"/>
    <property type="match status" value="1"/>
</dbReference>
<dbReference type="SMART" id="SM00052">
    <property type="entry name" value="EAL"/>
    <property type="match status" value="1"/>
</dbReference>
<dbReference type="InterPro" id="IPR000014">
    <property type="entry name" value="PAS"/>
</dbReference>
<dbReference type="Pfam" id="PF08447">
    <property type="entry name" value="PAS_3"/>
    <property type="match status" value="1"/>
</dbReference>
<dbReference type="Gene3D" id="3.30.70.270">
    <property type="match status" value="1"/>
</dbReference>